<name>A0A1S4FI30_AEDAE</name>
<dbReference type="InParanoid" id="A0A1S4FI30"/>
<evidence type="ECO:0000313" key="2">
    <source>
        <dbReference type="EnsemblMetazoa" id="AAEL007983-PA"/>
    </source>
</evidence>
<sequence length="273" mass="31504">MDPFEYHFWMQIEKLVGPVPENIKHLLQFSCFCNSSIADLDDELIDQIEQEARTIPTVLRISTNEKLMKKYFGVYCHTPSEFRFRSGERRMMKNIALAVRRKGLDSFIQSLRTNVHHITEQPPPPPRPVVCSQLQNYDPQTLRQMLREKVLNAVTNNHAEIIPDYLKIIQDNLDIQVVMEQGIPDAYVFCPLCSTKAKLSKDRTGNIIVSNYTLHVRKYHGFGPISQSVKRKADDYGAVEYIPEHIIDPLIKEEPDTSGYEQSSSSSNPYYQI</sequence>
<gene>
    <name evidence="2" type="primary">5569879</name>
</gene>
<dbReference type="VEuPathDB" id="VectorBase:AAEL007983"/>
<organism evidence="2 3">
    <name type="scientific">Aedes aegypti</name>
    <name type="common">Yellowfever mosquito</name>
    <name type="synonym">Culex aegypti</name>
    <dbReference type="NCBI Taxonomy" id="7159"/>
    <lineage>
        <taxon>Eukaryota</taxon>
        <taxon>Metazoa</taxon>
        <taxon>Ecdysozoa</taxon>
        <taxon>Arthropoda</taxon>
        <taxon>Hexapoda</taxon>
        <taxon>Insecta</taxon>
        <taxon>Pterygota</taxon>
        <taxon>Neoptera</taxon>
        <taxon>Endopterygota</taxon>
        <taxon>Diptera</taxon>
        <taxon>Nematocera</taxon>
        <taxon>Culicoidea</taxon>
        <taxon>Culicidae</taxon>
        <taxon>Culicinae</taxon>
        <taxon>Aedini</taxon>
        <taxon>Aedes</taxon>
        <taxon>Stegomyia</taxon>
    </lineage>
</organism>
<protein>
    <submittedName>
        <fullName evidence="2">Uncharacterized protein</fullName>
    </submittedName>
</protein>
<feature type="region of interest" description="Disordered" evidence="1">
    <location>
        <begin position="254"/>
        <end position="273"/>
    </location>
</feature>
<reference evidence="2" key="2">
    <citation type="submission" date="2020-05" db="UniProtKB">
        <authorList>
            <consortium name="EnsemblMetazoa"/>
        </authorList>
    </citation>
    <scope>IDENTIFICATION</scope>
    <source>
        <strain evidence="2">LVP_AGWG</strain>
    </source>
</reference>
<dbReference type="AlphaFoldDB" id="A0A1S4FI30"/>
<reference evidence="2 3" key="1">
    <citation type="submission" date="2017-06" db="EMBL/GenBank/DDBJ databases">
        <title>Aedes aegypti genome working group (AGWG) sequencing and assembly.</title>
        <authorList>
            <consortium name="Aedes aegypti Genome Working Group (AGWG)"/>
            <person name="Matthews B.J."/>
        </authorList>
    </citation>
    <scope>NUCLEOTIDE SEQUENCE [LARGE SCALE GENOMIC DNA]</scope>
    <source>
        <strain evidence="2 3">LVP_AGWG</strain>
    </source>
</reference>
<feature type="compositionally biased region" description="Polar residues" evidence="1">
    <location>
        <begin position="259"/>
        <end position="273"/>
    </location>
</feature>
<dbReference type="OrthoDB" id="7749479at2759"/>
<keyword evidence="3" id="KW-1185">Reference proteome</keyword>
<dbReference type="Proteomes" id="UP000008820">
    <property type="component" value="Chromosome 2"/>
</dbReference>
<accession>A0A1S4FI30</accession>
<proteinExistence type="predicted"/>
<dbReference type="EnsemblMetazoa" id="AAEL007983-RA">
    <property type="protein sequence ID" value="AAEL007983-PA"/>
    <property type="gene ID" value="AAEL007983"/>
</dbReference>
<evidence type="ECO:0000313" key="3">
    <source>
        <dbReference type="Proteomes" id="UP000008820"/>
    </source>
</evidence>
<evidence type="ECO:0000256" key="1">
    <source>
        <dbReference type="SAM" id="MobiDB-lite"/>
    </source>
</evidence>